<evidence type="ECO:0000313" key="3">
    <source>
        <dbReference type="Proteomes" id="UP001595900"/>
    </source>
</evidence>
<dbReference type="EMBL" id="JBHSCN010000001">
    <property type="protein sequence ID" value="MFC4241757.1"/>
    <property type="molecule type" value="Genomic_DNA"/>
</dbReference>
<evidence type="ECO:0000313" key="2">
    <source>
        <dbReference type="EMBL" id="MFC4241757.1"/>
    </source>
</evidence>
<feature type="transmembrane region" description="Helical" evidence="1">
    <location>
        <begin position="82"/>
        <end position="100"/>
    </location>
</feature>
<proteinExistence type="predicted"/>
<dbReference type="InterPro" id="IPR009732">
    <property type="entry name" value="DUF1304"/>
</dbReference>
<keyword evidence="1" id="KW-1133">Transmembrane helix</keyword>
<dbReference type="Pfam" id="PF06993">
    <property type="entry name" value="DUF1304"/>
    <property type="match status" value="1"/>
</dbReference>
<reference evidence="3" key="1">
    <citation type="journal article" date="2019" name="Int. J. Syst. Evol. Microbiol.">
        <title>The Global Catalogue of Microorganisms (GCM) 10K type strain sequencing project: providing services to taxonomists for standard genome sequencing and annotation.</title>
        <authorList>
            <consortium name="The Broad Institute Genomics Platform"/>
            <consortium name="The Broad Institute Genome Sequencing Center for Infectious Disease"/>
            <person name="Wu L."/>
            <person name="Ma J."/>
        </authorList>
    </citation>
    <scope>NUCLEOTIDE SEQUENCE [LARGE SCALE GENOMIC DNA]</scope>
    <source>
        <strain evidence="3">CGMCC 1.10363</strain>
    </source>
</reference>
<name>A0ABV8Q1C8_9MICO</name>
<dbReference type="Proteomes" id="UP001595900">
    <property type="component" value="Unassembled WGS sequence"/>
</dbReference>
<feature type="transmembrane region" description="Helical" evidence="1">
    <location>
        <begin position="106"/>
        <end position="128"/>
    </location>
</feature>
<keyword evidence="3" id="KW-1185">Reference proteome</keyword>
<evidence type="ECO:0000256" key="1">
    <source>
        <dbReference type="SAM" id="Phobius"/>
    </source>
</evidence>
<accession>A0ABV8Q1C8</accession>
<keyword evidence="1" id="KW-0812">Transmembrane</keyword>
<feature type="transmembrane region" description="Helical" evidence="1">
    <location>
        <begin position="56"/>
        <end position="75"/>
    </location>
</feature>
<comment type="caution">
    <text evidence="2">The sequence shown here is derived from an EMBL/GenBank/DDBJ whole genome shotgun (WGS) entry which is preliminary data.</text>
</comment>
<keyword evidence="1" id="KW-0472">Membrane</keyword>
<organism evidence="2 3">
    <name type="scientific">Gryllotalpicola reticulitermitis</name>
    <dbReference type="NCBI Taxonomy" id="1184153"/>
    <lineage>
        <taxon>Bacteria</taxon>
        <taxon>Bacillati</taxon>
        <taxon>Actinomycetota</taxon>
        <taxon>Actinomycetes</taxon>
        <taxon>Micrococcales</taxon>
        <taxon>Microbacteriaceae</taxon>
        <taxon>Gryllotalpicola</taxon>
    </lineage>
</organism>
<protein>
    <submittedName>
        <fullName evidence="2">DUF1304 domain-containing protein</fullName>
    </submittedName>
</protein>
<sequence length="131" mass="13648">MVLVIACVLVIIAALIHVAIFWMESVAWTRPAIWARFNVADQAQADSNRDLAFNQGFYNLFLAFGAVTGVVLLAAGLHAAGYALVFLSVGSMLAASVVLLSLGTKFAAAALTQGLAPLIALIVTVIACTTV</sequence>
<gene>
    <name evidence="2" type="ORF">ACFOYW_00100</name>
</gene>
<dbReference type="RefSeq" id="WP_390226496.1">
    <property type="nucleotide sequence ID" value="NZ_JBHSCN010000001.1"/>
</dbReference>